<dbReference type="PANTHER" id="PTHR14948">
    <property type="entry name" value="NG5"/>
    <property type="match status" value="1"/>
</dbReference>
<dbReference type="InterPro" id="IPR007593">
    <property type="entry name" value="CD225/Dispanin_fam"/>
</dbReference>
<name>A0ABQ3SFG8_9ACTN</name>
<organism evidence="7 8">
    <name type="scientific">Streptomyces nojiriensis</name>
    <dbReference type="NCBI Taxonomy" id="66374"/>
    <lineage>
        <taxon>Bacteria</taxon>
        <taxon>Bacillati</taxon>
        <taxon>Actinomycetota</taxon>
        <taxon>Actinomycetes</taxon>
        <taxon>Kitasatosporales</taxon>
        <taxon>Streptomycetaceae</taxon>
        <taxon>Streptomyces</taxon>
    </lineage>
</organism>
<evidence type="ECO:0000313" key="7">
    <source>
        <dbReference type="EMBL" id="GHI66866.1"/>
    </source>
</evidence>
<dbReference type="Proteomes" id="UP000613974">
    <property type="component" value="Unassembled WGS sequence"/>
</dbReference>
<dbReference type="EMBL" id="BNEC01000003">
    <property type="protein sequence ID" value="GHI66866.1"/>
    <property type="molecule type" value="Genomic_DNA"/>
</dbReference>
<comment type="caution">
    <text evidence="7">The sequence shown here is derived from an EMBL/GenBank/DDBJ whole genome shotgun (WGS) entry which is preliminary data.</text>
</comment>
<feature type="transmembrane region" description="Helical" evidence="6">
    <location>
        <begin position="61"/>
        <end position="87"/>
    </location>
</feature>
<keyword evidence="3 6" id="KW-1133">Transmembrane helix</keyword>
<dbReference type="InterPro" id="IPR051423">
    <property type="entry name" value="CD225/Dispanin"/>
</dbReference>
<feature type="region of interest" description="Disordered" evidence="5">
    <location>
        <begin position="1"/>
        <end position="56"/>
    </location>
</feature>
<dbReference type="PANTHER" id="PTHR14948:SF25">
    <property type="entry name" value="DUF4190 DOMAIN-CONTAINING PROTEIN"/>
    <property type="match status" value="1"/>
</dbReference>
<evidence type="ECO:0000256" key="1">
    <source>
        <dbReference type="ARBA" id="ARBA00004370"/>
    </source>
</evidence>
<evidence type="ECO:0000256" key="5">
    <source>
        <dbReference type="SAM" id="MobiDB-lite"/>
    </source>
</evidence>
<proteinExistence type="predicted"/>
<protein>
    <recommendedName>
        <fullName evidence="9">CD225/dispanin family protein</fullName>
    </recommendedName>
</protein>
<feature type="compositionally biased region" description="Pro residues" evidence="5">
    <location>
        <begin position="25"/>
        <end position="49"/>
    </location>
</feature>
<evidence type="ECO:0008006" key="9">
    <source>
        <dbReference type="Google" id="ProtNLM"/>
    </source>
</evidence>
<keyword evidence="8" id="KW-1185">Reference proteome</keyword>
<accession>A0ABQ3SFG8</accession>
<comment type="subcellular location">
    <subcellularLocation>
        <location evidence="1">Membrane</location>
    </subcellularLocation>
</comment>
<sequence length="137" mass="14630">MADRQQPPPPEDENWGPATSWQDPLLPPQSPQSPPSPPPYQPPQAPPPQWHAGQPRAPETYLTGAILVTLFCFLPTGIAAIVFASQVSEKWKAGDAVGAAESARKARLWVIVSVVAGCLMWLLLIVIGLAADTSTTT</sequence>
<keyword evidence="4 6" id="KW-0472">Membrane</keyword>
<gene>
    <name evidence="7" type="ORF">Snoj_07840</name>
</gene>
<evidence type="ECO:0000313" key="8">
    <source>
        <dbReference type="Proteomes" id="UP000613974"/>
    </source>
</evidence>
<keyword evidence="2 6" id="KW-0812">Transmembrane</keyword>
<evidence type="ECO:0000256" key="4">
    <source>
        <dbReference type="ARBA" id="ARBA00023136"/>
    </source>
</evidence>
<evidence type="ECO:0000256" key="3">
    <source>
        <dbReference type="ARBA" id="ARBA00022989"/>
    </source>
</evidence>
<dbReference type="Pfam" id="PF04505">
    <property type="entry name" value="CD225"/>
    <property type="match status" value="1"/>
</dbReference>
<feature type="transmembrane region" description="Helical" evidence="6">
    <location>
        <begin position="108"/>
        <end position="131"/>
    </location>
</feature>
<evidence type="ECO:0000256" key="2">
    <source>
        <dbReference type="ARBA" id="ARBA00022692"/>
    </source>
</evidence>
<evidence type="ECO:0000256" key="6">
    <source>
        <dbReference type="SAM" id="Phobius"/>
    </source>
</evidence>
<reference evidence="8" key="1">
    <citation type="submission" date="2023-07" db="EMBL/GenBank/DDBJ databases">
        <title>Whole genome shotgun sequence of Streptomyces nojiriensis NBRC 13794.</title>
        <authorList>
            <person name="Komaki H."/>
            <person name="Tamura T."/>
        </authorList>
    </citation>
    <scope>NUCLEOTIDE SEQUENCE [LARGE SCALE GENOMIC DNA]</scope>
    <source>
        <strain evidence="8">NBRC 13794</strain>
    </source>
</reference>